<evidence type="ECO:0000313" key="4">
    <source>
        <dbReference type="Proteomes" id="UP000564385"/>
    </source>
</evidence>
<proteinExistence type="predicted"/>
<keyword evidence="3" id="KW-0645">Protease</keyword>
<evidence type="ECO:0000259" key="2">
    <source>
        <dbReference type="Pfam" id="PF17899"/>
    </source>
</evidence>
<name>A0A852VG23_9BACT</name>
<dbReference type="GO" id="GO:0006508">
    <property type="term" value="P:proteolysis"/>
    <property type="evidence" value="ECO:0007669"/>
    <property type="project" value="UniProtKB-KW"/>
</dbReference>
<comment type="caution">
    <text evidence="3">The sequence shown here is derived from an EMBL/GenBank/DDBJ whole genome shotgun (WGS) entry which is preliminary data.</text>
</comment>
<gene>
    <name evidence="3" type="ORF">HDF08_002248</name>
</gene>
<keyword evidence="3" id="KW-0482">Metalloprotease</keyword>
<protein>
    <submittedName>
        <fullName evidence="3">Metalloprotease with PDZ domain</fullName>
    </submittedName>
</protein>
<dbReference type="AlphaFoldDB" id="A0A852VG23"/>
<accession>A0A852VG23</accession>
<feature type="domain" description="Peptidase M61 N-terminal" evidence="2">
    <location>
        <begin position="48"/>
        <end position="216"/>
    </location>
</feature>
<dbReference type="Pfam" id="PF17899">
    <property type="entry name" value="Peptidase_M61_N"/>
    <property type="match status" value="1"/>
</dbReference>
<dbReference type="InterPro" id="IPR040756">
    <property type="entry name" value="Peptidase_M61_N"/>
</dbReference>
<keyword evidence="3" id="KW-0378">Hydrolase</keyword>
<keyword evidence="1" id="KW-0732">Signal</keyword>
<sequence length="292" mass="32559">MTYLTRTLFLLSLFALAQFRLAIAQHDVIAHISASLPPGRPFQGQIDLSVTATDMNHQIFVVREIITIQTPGPLTLLYPEWEPGSHAPTASVAELAGLIIHANDQRIEWLRDPIQTHAFHIEVPAGTKTISVEFEFLALRSAALLRPGMIEVPWHRLLVYPANYSLKNLPVVARLTLPEGMHPFTSLDVAKTESHTFIFAPTTLDDLVDAPVYAGRYWLQRELGQNDGAPVRLDVLADRANQISVTQDEVKKLHDMITQTKLVFGPAPEASSIPRKERTICRPTTSPICRIN</sequence>
<dbReference type="Proteomes" id="UP000564385">
    <property type="component" value="Unassembled WGS sequence"/>
</dbReference>
<feature type="signal peptide" evidence="1">
    <location>
        <begin position="1"/>
        <end position="17"/>
    </location>
</feature>
<evidence type="ECO:0000256" key="1">
    <source>
        <dbReference type="SAM" id="SignalP"/>
    </source>
</evidence>
<reference evidence="3 4" key="1">
    <citation type="submission" date="2020-07" db="EMBL/GenBank/DDBJ databases">
        <title>Genomic Encyclopedia of Type Strains, Phase IV (KMG-V): Genome sequencing to study the core and pangenomes of soil and plant-associated prokaryotes.</title>
        <authorList>
            <person name="Whitman W."/>
        </authorList>
    </citation>
    <scope>NUCLEOTIDE SEQUENCE [LARGE SCALE GENOMIC DNA]</scope>
    <source>
        <strain evidence="3 4">M8UP22</strain>
    </source>
</reference>
<feature type="chain" id="PRO_5032510185" evidence="1">
    <location>
        <begin position="18"/>
        <end position="292"/>
    </location>
</feature>
<dbReference type="GO" id="GO:0008237">
    <property type="term" value="F:metallopeptidase activity"/>
    <property type="evidence" value="ECO:0007669"/>
    <property type="project" value="UniProtKB-KW"/>
</dbReference>
<dbReference type="Gene3D" id="2.60.40.3650">
    <property type="match status" value="1"/>
</dbReference>
<evidence type="ECO:0000313" key="3">
    <source>
        <dbReference type="EMBL" id="NYF90181.1"/>
    </source>
</evidence>
<dbReference type="EMBL" id="JACCCU010000001">
    <property type="protein sequence ID" value="NYF90181.1"/>
    <property type="molecule type" value="Genomic_DNA"/>
</dbReference>
<organism evidence="3 4">
    <name type="scientific">Tunturiibacter lichenicola</name>
    <dbReference type="NCBI Taxonomy" id="2051959"/>
    <lineage>
        <taxon>Bacteria</taxon>
        <taxon>Pseudomonadati</taxon>
        <taxon>Acidobacteriota</taxon>
        <taxon>Terriglobia</taxon>
        <taxon>Terriglobales</taxon>
        <taxon>Acidobacteriaceae</taxon>
        <taxon>Tunturiibacter</taxon>
    </lineage>
</organism>